<dbReference type="EMBL" id="FWXR01000002">
    <property type="protein sequence ID" value="SMC45961.1"/>
    <property type="molecule type" value="Genomic_DNA"/>
</dbReference>
<feature type="transmembrane region" description="Helical" evidence="8">
    <location>
        <begin position="131"/>
        <end position="149"/>
    </location>
</feature>
<reference evidence="10 11" key="1">
    <citation type="submission" date="2017-04" db="EMBL/GenBank/DDBJ databases">
        <authorList>
            <person name="Afonso C.L."/>
            <person name="Miller P.J."/>
            <person name="Scott M.A."/>
            <person name="Spackman E."/>
            <person name="Goraichik I."/>
            <person name="Dimitrov K.M."/>
            <person name="Suarez D.L."/>
            <person name="Swayne D.E."/>
        </authorList>
    </citation>
    <scope>NUCLEOTIDE SEQUENCE [LARGE SCALE GENOMIC DNA]</scope>
    <source>
        <strain evidence="10 11">CGMCC 1.10972</strain>
    </source>
</reference>
<dbReference type="InterPro" id="IPR042094">
    <property type="entry name" value="T2SS_GspF_sf"/>
</dbReference>
<feature type="transmembrane region" description="Helical" evidence="8">
    <location>
        <begin position="6"/>
        <end position="25"/>
    </location>
</feature>
<proteinExistence type="predicted"/>
<evidence type="ECO:0000256" key="7">
    <source>
        <dbReference type="SAM" id="MobiDB-lite"/>
    </source>
</evidence>
<keyword evidence="4 8" id="KW-1133">Transmembrane helix</keyword>
<sequence length="335" mass="35970">MSPLGVLLFVLLSTAAAGGVAFALLQPKLAASKKVAARKTALARDEKAKANVAAARSRVQEQSKRRKNLENSLREMETRAKAHDRNRTKPSLSQTLAQSGLTISARMFVLLSVGIGLFAAIIALGLGQGPIVALMLGIVCGAGLPRFALARMRKKRLERFIEHFPNAIDLIVRGIKAGLPLGDTLRTVAAEVPEPVASEFRHVVEAQQMGVGLGEACERLYRSVPLPETNFFAIVIAIQAQAGGNLSEALGNLSRVLRERKKMRQKVQAVSSEAKASGTIIGALPIAVASLVYMTAPDYIGILFQTTVGNFILIGCAVWMSIGIFVMKNMIQFEI</sequence>
<keyword evidence="3 8" id="KW-0812">Transmembrane</keyword>
<organism evidence="10 11">
    <name type="scientific">Fulvimarina manganoxydans</name>
    <dbReference type="NCBI Taxonomy" id="937218"/>
    <lineage>
        <taxon>Bacteria</taxon>
        <taxon>Pseudomonadati</taxon>
        <taxon>Pseudomonadota</taxon>
        <taxon>Alphaproteobacteria</taxon>
        <taxon>Hyphomicrobiales</taxon>
        <taxon>Aurantimonadaceae</taxon>
        <taxon>Fulvimarina</taxon>
    </lineage>
</organism>
<feature type="region of interest" description="Disordered" evidence="7">
    <location>
        <begin position="53"/>
        <end position="72"/>
    </location>
</feature>
<keyword evidence="11" id="KW-1185">Reference proteome</keyword>
<feature type="compositionally biased region" description="Basic and acidic residues" evidence="7">
    <location>
        <begin position="58"/>
        <end position="72"/>
    </location>
</feature>
<comment type="subcellular location">
    <subcellularLocation>
        <location evidence="1">Cell membrane</location>
        <topology evidence="1">Multi-pass membrane protein</topology>
    </subcellularLocation>
</comment>
<dbReference type="PANTHER" id="PTHR35007">
    <property type="entry name" value="INTEGRAL MEMBRANE PROTEIN-RELATED"/>
    <property type="match status" value="1"/>
</dbReference>
<protein>
    <submittedName>
        <fullName evidence="10">Tight adherence protein B</fullName>
    </submittedName>
</protein>
<evidence type="ECO:0000256" key="5">
    <source>
        <dbReference type="ARBA" id="ARBA00023136"/>
    </source>
</evidence>
<feature type="transmembrane region" description="Helical" evidence="8">
    <location>
        <begin position="276"/>
        <end position="296"/>
    </location>
</feature>
<dbReference type="OrthoDB" id="9803381at2"/>
<evidence type="ECO:0000256" key="4">
    <source>
        <dbReference type="ARBA" id="ARBA00022989"/>
    </source>
</evidence>
<feature type="coiled-coil region" evidence="6">
    <location>
        <begin position="246"/>
        <end position="273"/>
    </location>
</feature>
<dbReference type="InterPro" id="IPR018076">
    <property type="entry name" value="T2SS_GspF_dom"/>
</dbReference>
<dbReference type="Proteomes" id="UP000192656">
    <property type="component" value="Unassembled WGS sequence"/>
</dbReference>
<feature type="transmembrane region" description="Helical" evidence="8">
    <location>
        <begin position="302"/>
        <end position="326"/>
    </location>
</feature>
<keyword evidence="2" id="KW-1003">Cell membrane</keyword>
<dbReference type="GO" id="GO:0005886">
    <property type="term" value="C:plasma membrane"/>
    <property type="evidence" value="ECO:0007669"/>
    <property type="project" value="UniProtKB-SubCell"/>
</dbReference>
<accession>A0A1W1ZCQ0</accession>
<gene>
    <name evidence="10" type="ORF">SAMN06297251_102314</name>
</gene>
<evidence type="ECO:0000313" key="11">
    <source>
        <dbReference type="Proteomes" id="UP000192656"/>
    </source>
</evidence>
<dbReference type="STRING" id="937218.SAMN06297251_102314"/>
<evidence type="ECO:0000313" key="10">
    <source>
        <dbReference type="EMBL" id="SMC45961.1"/>
    </source>
</evidence>
<keyword evidence="6" id="KW-0175">Coiled coil</keyword>
<evidence type="ECO:0000259" key="9">
    <source>
        <dbReference type="Pfam" id="PF00482"/>
    </source>
</evidence>
<evidence type="ECO:0000256" key="2">
    <source>
        <dbReference type="ARBA" id="ARBA00022475"/>
    </source>
</evidence>
<keyword evidence="5 8" id="KW-0472">Membrane</keyword>
<evidence type="ECO:0000256" key="3">
    <source>
        <dbReference type="ARBA" id="ARBA00022692"/>
    </source>
</evidence>
<dbReference type="AlphaFoldDB" id="A0A1W1ZCQ0"/>
<evidence type="ECO:0000256" key="6">
    <source>
        <dbReference type="SAM" id="Coils"/>
    </source>
</evidence>
<dbReference type="Gene3D" id="1.20.81.30">
    <property type="entry name" value="Type II secretion system (T2SS), domain F"/>
    <property type="match status" value="1"/>
</dbReference>
<evidence type="ECO:0000256" key="8">
    <source>
        <dbReference type="SAM" id="Phobius"/>
    </source>
</evidence>
<name>A0A1W1ZCQ0_9HYPH</name>
<dbReference type="Pfam" id="PF00482">
    <property type="entry name" value="T2SSF"/>
    <property type="match status" value="1"/>
</dbReference>
<dbReference type="RefSeq" id="WP_084408750.1">
    <property type="nucleotide sequence ID" value="NZ_FWXR01000002.1"/>
</dbReference>
<feature type="domain" description="Type II secretion system protein GspF" evidence="9">
    <location>
        <begin position="168"/>
        <end position="292"/>
    </location>
</feature>
<feature type="transmembrane region" description="Helical" evidence="8">
    <location>
        <begin position="107"/>
        <end position="125"/>
    </location>
</feature>
<evidence type="ECO:0000256" key="1">
    <source>
        <dbReference type="ARBA" id="ARBA00004651"/>
    </source>
</evidence>
<dbReference type="PANTHER" id="PTHR35007:SF1">
    <property type="entry name" value="PILUS ASSEMBLY PROTEIN"/>
    <property type="match status" value="1"/>
</dbReference>